<proteinExistence type="predicted"/>
<protein>
    <submittedName>
        <fullName evidence="2">Competence protein</fullName>
    </submittedName>
</protein>
<evidence type="ECO:0000313" key="2">
    <source>
        <dbReference type="EMBL" id="SUY92760.1"/>
    </source>
</evidence>
<feature type="domain" description="Competence protein CoiA-like N-terminal" evidence="1">
    <location>
        <begin position="33"/>
        <end position="59"/>
    </location>
</feature>
<evidence type="ECO:0000313" key="3">
    <source>
        <dbReference type="Proteomes" id="UP000255528"/>
    </source>
</evidence>
<evidence type="ECO:0000259" key="1">
    <source>
        <dbReference type="Pfam" id="PF25164"/>
    </source>
</evidence>
<name>A0A381KN14_9ENTR</name>
<dbReference type="InterPro" id="IPR057253">
    <property type="entry name" value="CoiA-like_N"/>
</dbReference>
<dbReference type="Pfam" id="PF25164">
    <property type="entry name" value="CoiA_N"/>
    <property type="match status" value="1"/>
</dbReference>
<reference evidence="2 3" key="1">
    <citation type="submission" date="2018-06" db="EMBL/GenBank/DDBJ databases">
        <authorList>
            <consortium name="Pathogen Informatics"/>
            <person name="Doyle S."/>
        </authorList>
    </citation>
    <scope>NUCLEOTIDE SEQUENCE [LARGE SCALE GENOMIC DNA]</scope>
    <source>
        <strain evidence="2 3">NCTC12119</strain>
    </source>
</reference>
<dbReference type="EMBL" id="UIGI01000002">
    <property type="protein sequence ID" value="SUY92760.1"/>
    <property type="molecule type" value="Genomic_DNA"/>
</dbReference>
<dbReference type="AlphaFoldDB" id="A0A381KN14"/>
<organism evidence="2 3">
    <name type="scientific">Buttiauxella agrestis</name>
    <dbReference type="NCBI Taxonomy" id="82977"/>
    <lineage>
        <taxon>Bacteria</taxon>
        <taxon>Pseudomonadati</taxon>
        <taxon>Pseudomonadota</taxon>
        <taxon>Gammaproteobacteria</taxon>
        <taxon>Enterobacterales</taxon>
        <taxon>Enterobacteriaceae</taxon>
        <taxon>Buttiauxella</taxon>
    </lineage>
</organism>
<dbReference type="RefSeq" id="WP_115632000.1">
    <property type="nucleotide sequence ID" value="NZ_UIGI01000002.1"/>
</dbReference>
<accession>A0A381KN14</accession>
<sequence length="351" mass="39280">MRKSSIEGVPFGIHRQTGKLMDITEVARGTSCDCICPGCKTELVAKQGDIKLWHFAHSTAIDAECNGLMAAIMAKVLDVITSKGVIAFPHLIEGCEGGAVQLSDIKENIAFCGITAPLMATINQLRIAIFPDIDRTVASRLSFDHIHPSEMIAALRIDLPDIEYELAKVQRGEIDEGYGQCIERLITTQSSSREWLYHPHMHQLEQTQLKKYIGREPAEVGPLRQRLADHGMEYPSRLPGSRNGILELKQRTIVQLCRLTARPSRIAQTDEFSLFTRYFRAHCLDSSEHVSISKLDFWSDMVTGSEEGERLTCEEVDFLKAVEEIARLNIRLQTATSQPVTDSFGGTYPMF</sequence>
<gene>
    <name evidence="2" type="ORF">NCTC12119_04789</name>
</gene>
<dbReference type="Proteomes" id="UP000255528">
    <property type="component" value="Unassembled WGS sequence"/>
</dbReference>